<dbReference type="Pfam" id="PF02563">
    <property type="entry name" value="Poly_export"/>
    <property type="match status" value="1"/>
</dbReference>
<evidence type="ECO:0000256" key="5">
    <source>
        <dbReference type="ARBA" id="ARBA00022597"/>
    </source>
</evidence>
<evidence type="ECO:0000256" key="1">
    <source>
        <dbReference type="ARBA" id="ARBA00004571"/>
    </source>
</evidence>
<evidence type="ECO:0000256" key="6">
    <source>
        <dbReference type="ARBA" id="ARBA00022692"/>
    </source>
</evidence>
<evidence type="ECO:0000256" key="4">
    <source>
        <dbReference type="ARBA" id="ARBA00022452"/>
    </source>
</evidence>
<feature type="signal peptide" evidence="15">
    <location>
        <begin position="1"/>
        <end position="22"/>
    </location>
</feature>
<comment type="subcellular location">
    <subcellularLocation>
        <location evidence="1">Cell outer membrane</location>
        <topology evidence="1">Multi-pass membrane protein</topology>
    </subcellularLocation>
</comment>
<name>A0A7W7YDA6_9BACT</name>
<evidence type="ECO:0000256" key="15">
    <source>
        <dbReference type="SAM" id="SignalP"/>
    </source>
</evidence>
<evidence type="ECO:0000256" key="12">
    <source>
        <dbReference type="ARBA" id="ARBA00023139"/>
    </source>
</evidence>
<evidence type="ECO:0000259" key="16">
    <source>
        <dbReference type="Pfam" id="PF02563"/>
    </source>
</evidence>
<keyword evidence="5" id="KW-0762">Sugar transport</keyword>
<keyword evidence="6" id="KW-0812">Transmembrane</keyword>
<feature type="domain" description="SLBB" evidence="17">
    <location>
        <begin position="120"/>
        <end position="186"/>
    </location>
</feature>
<keyword evidence="12" id="KW-0564">Palmitate</keyword>
<evidence type="ECO:0000256" key="3">
    <source>
        <dbReference type="ARBA" id="ARBA00022448"/>
    </source>
</evidence>
<gene>
    <name evidence="18" type="ORF">HNQ65_003651</name>
</gene>
<protein>
    <submittedName>
        <fullName evidence="18">Polysaccharide export outer membrane protein</fullName>
    </submittedName>
</protein>
<dbReference type="EMBL" id="JACHIG010000008">
    <property type="protein sequence ID" value="MBB5034060.1"/>
    <property type="molecule type" value="Genomic_DNA"/>
</dbReference>
<evidence type="ECO:0000313" key="19">
    <source>
        <dbReference type="Proteomes" id="UP000590740"/>
    </source>
</evidence>
<evidence type="ECO:0000256" key="11">
    <source>
        <dbReference type="ARBA" id="ARBA00023136"/>
    </source>
</evidence>
<evidence type="ECO:0000256" key="14">
    <source>
        <dbReference type="ARBA" id="ARBA00023288"/>
    </source>
</evidence>
<dbReference type="GO" id="GO:0009279">
    <property type="term" value="C:cell outer membrane"/>
    <property type="evidence" value="ECO:0007669"/>
    <property type="project" value="UniProtKB-SubCell"/>
</dbReference>
<dbReference type="PANTHER" id="PTHR33619">
    <property type="entry name" value="POLYSACCHARIDE EXPORT PROTEIN GFCE-RELATED"/>
    <property type="match status" value="1"/>
</dbReference>
<dbReference type="AlphaFoldDB" id="A0A7W7YDA6"/>
<keyword evidence="4" id="KW-1134">Transmembrane beta strand</keyword>
<keyword evidence="14" id="KW-0449">Lipoprotein</keyword>
<evidence type="ECO:0000256" key="2">
    <source>
        <dbReference type="ARBA" id="ARBA00009450"/>
    </source>
</evidence>
<feature type="domain" description="Polysaccharide export protein N-terminal" evidence="16">
    <location>
        <begin position="23"/>
        <end position="102"/>
    </location>
</feature>
<dbReference type="Proteomes" id="UP000590740">
    <property type="component" value="Unassembled WGS sequence"/>
</dbReference>
<dbReference type="PANTHER" id="PTHR33619:SF3">
    <property type="entry name" value="POLYSACCHARIDE EXPORT PROTEIN GFCE-RELATED"/>
    <property type="match status" value="1"/>
</dbReference>
<dbReference type="GO" id="GO:0006811">
    <property type="term" value="P:monoatomic ion transport"/>
    <property type="evidence" value="ECO:0007669"/>
    <property type="project" value="UniProtKB-KW"/>
</dbReference>
<accession>A0A7W7YDA6</accession>
<keyword evidence="19" id="KW-1185">Reference proteome</keyword>
<evidence type="ECO:0000256" key="9">
    <source>
        <dbReference type="ARBA" id="ARBA00023065"/>
    </source>
</evidence>
<dbReference type="GO" id="GO:0015288">
    <property type="term" value="F:porin activity"/>
    <property type="evidence" value="ECO:0007669"/>
    <property type="project" value="UniProtKB-KW"/>
</dbReference>
<evidence type="ECO:0000256" key="10">
    <source>
        <dbReference type="ARBA" id="ARBA00023114"/>
    </source>
</evidence>
<dbReference type="InterPro" id="IPR049712">
    <property type="entry name" value="Poly_export"/>
</dbReference>
<dbReference type="RefSeq" id="WP_184341492.1">
    <property type="nucleotide sequence ID" value="NZ_JACHIG010000008.1"/>
</dbReference>
<keyword evidence="9" id="KW-0406">Ion transport</keyword>
<evidence type="ECO:0000256" key="13">
    <source>
        <dbReference type="ARBA" id="ARBA00023237"/>
    </source>
</evidence>
<keyword evidence="10" id="KW-0626">Porin</keyword>
<dbReference type="InterPro" id="IPR003715">
    <property type="entry name" value="Poly_export_N"/>
</dbReference>
<dbReference type="InterPro" id="IPR054765">
    <property type="entry name" value="SLBB_dom"/>
</dbReference>
<keyword evidence="11" id="KW-0472">Membrane</keyword>
<evidence type="ECO:0000259" key="17">
    <source>
        <dbReference type="Pfam" id="PF22461"/>
    </source>
</evidence>
<keyword evidence="13" id="KW-0998">Cell outer membrane</keyword>
<dbReference type="GO" id="GO:0046930">
    <property type="term" value="C:pore complex"/>
    <property type="evidence" value="ECO:0007669"/>
    <property type="project" value="UniProtKB-KW"/>
</dbReference>
<feature type="chain" id="PRO_5031468225" evidence="15">
    <location>
        <begin position="23"/>
        <end position="188"/>
    </location>
</feature>
<keyword evidence="3" id="KW-0813">Transport</keyword>
<organism evidence="18 19">
    <name type="scientific">Prosthecobacter vanneervenii</name>
    <dbReference type="NCBI Taxonomy" id="48466"/>
    <lineage>
        <taxon>Bacteria</taxon>
        <taxon>Pseudomonadati</taxon>
        <taxon>Verrucomicrobiota</taxon>
        <taxon>Verrucomicrobiia</taxon>
        <taxon>Verrucomicrobiales</taxon>
        <taxon>Verrucomicrobiaceae</taxon>
        <taxon>Prosthecobacter</taxon>
    </lineage>
</organism>
<sequence length="188" mass="20171">MNTRILLCLIAACVCAFDSASAQNGELALKANDRVTISIGGIPDNEVPQISKVYTISDNGTVNLLHIGEVRAAGLKPSTLQRAIEETYKAREIYTRPTVTVTTDDSATTTRMIYVISGCNKNGPIAYNTGMTVLKAIGSAGGFSPFAKPSRTKLIRNGVTSEINLKDISSDPSRDIKLQPEDQIIVPE</sequence>
<keyword evidence="7 15" id="KW-0732">Signal</keyword>
<keyword evidence="8" id="KW-0625">Polysaccharide transport</keyword>
<dbReference type="GO" id="GO:0015159">
    <property type="term" value="F:polysaccharide transmembrane transporter activity"/>
    <property type="evidence" value="ECO:0007669"/>
    <property type="project" value="InterPro"/>
</dbReference>
<reference evidence="18 19" key="1">
    <citation type="submission" date="2020-08" db="EMBL/GenBank/DDBJ databases">
        <title>Genomic Encyclopedia of Type Strains, Phase IV (KMG-IV): sequencing the most valuable type-strain genomes for metagenomic binning, comparative biology and taxonomic classification.</title>
        <authorList>
            <person name="Goeker M."/>
        </authorList>
    </citation>
    <scope>NUCLEOTIDE SEQUENCE [LARGE SCALE GENOMIC DNA]</scope>
    <source>
        <strain evidence="18 19">DSM 12252</strain>
    </source>
</reference>
<dbReference type="Gene3D" id="3.10.560.10">
    <property type="entry name" value="Outer membrane lipoprotein wza domain like"/>
    <property type="match status" value="1"/>
</dbReference>
<comment type="caution">
    <text evidence="18">The sequence shown here is derived from an EMBL/GenBank/DDBJ whole genome shotgun (WGS) entry which is preliminary data.</text>
</comment>
<dbReference type="Pfam" id="PF22461">
    <property type="entry name" value="SLBB_2"/>
    <property type="match status" value="1"/>
</dbReference>
<comment type="similarity">
    <text evidence="2">Belongs to the BexD/CtrA/VexA family.</text>
</comment>
<evidence type="ECO:0000313" key="18">
    <source>
        <dbReference type="EMBL" id="MBB5034060.1"/>
    </source>
</evidence>
<dbReference type="Gene3D" id="3.30.1950.10">
    <property type="entry name" value="wza like domain"/>
    <property type="match status" value="1"/>
</dbReference>
<evidence type="ECO:0000256" key="8">
    <source>
        <dbReference type="ARBA" id="ARBA00023047"/>
    </source>
</evidence>
<proteinExistence type="inferred from homology"/>
<evidence type="ECO:0000256" key="7">
    <source>
        <dbReference type="ARBA" id="ARBA00022729"/>
    </source>
</evidence>